<protein>
    <submittedName>
        <fullName evidence="1">Icc-related predicted phosphoesterase</fullName>
    </submittedName>
</protein>
<evidence type="ECO:0000313" key="1">
    <source>
        <dbReference type="EMBL" id="MDQ0271246.1"/>
    </source>
</evidence>
<dbReference type="Proteomes" id="UP001238088">
    <property type="component" value="Unassembled WGS sequence"/>
</dbReference>
<evidence type="ECO:0000313" key="2">
    <source>
        <dbReference type="Proteomes" id="UP001238088"/>
    </source>
</evidence>
<dbReference type="Gene3D" id="3.60.21.10">
    <property type="match status" value="1"/>
</dbReference>
<keyword evidence="2" id="KW-1185">Reference proteome</keyword>
<dbReference type="SUPFAM" id="SSF56300">
    <property type="entry name" value="Metallo-dependent phosphatases"/>
    <property type="match status" value="1"/>
</dbReference>
<comment type="caution">
    <text evidence="1">The sequence shown here is derived from an EMBL/GenBank/DDBJ whole genome shotgun (WGS) entry which is preliminary data.</text>
</comment>
<dbReference type="InterPro" id="IPR029052">
    <property type="entry name" value="Metallo-depent_PP-like"/>
</dbReference>
<organism evidence="1 2">
    <name type="scientific">Cytobacillus purgationiresistens</name>
    <dbReference type="NCBI Taxonomy" id="863449"/>
    <lineage>
        <taxon>Bacteria</taxon>
        <taxon>Bacillati</taxon>
        <taxon>Bacillota</taxon>
        <taxon>Bacilli</taxon>
        <taxon>Bacillales</taxon>
        <taxon>Bacillaceae</taxon>
        <taxon>Cytobacillus</taxon>
    </lineage>
</organism>
<reference evidence="1 2" key="1">
    <citation type="submission" date="2023-07" db="EMBL/GenBank/DDBJ databases">
        <title>Genomic Encyclopedia of Type Strains, Phase IV (KMG-IV): sequencing the most valuable type-strain genomes for metagenomic binning, comparative biology and taxonomic classification.</title>
        <authorList>
            <person name="Goeker M."/>
        </authorList>
    </citation>
    <scope>NUCLEOTIDE SEQUENCE [LARGE SCALE GENOMIC DNA]</scope>
    <source>
        <strain evidence="1 2">DSM 23494</strain>
    </source>
</reference>
<gene>
    <name evidence="1" type="ORF">J2S17_003134</name>
</gene>
<name>A0ABU0AJ06_9BACI</name>
<accession>A0ABU0AJ06</accession>
<dbReference type="EMBL" id="JAUSUB010000013">
    <property type="protein sequence ID" value="MDQ0271246.1"/>
    <property type="molecule type" value="Genomic_DNA"/>
</dbReference>
<sequence length="176" mass="20189">MPLQIHVLHWFYQKVILILVFLLGDTPSKIVSKVNRKYSCPKLGVFGNHCHPSNFDDTEVMNIHENIVRIKGLTIAGFGGAPKYKDKLFGQHTEEEAAAFVTQIYQQNIDILITHSNPAYENMTLDHAHRGFTSFNTLINNNKINHLFHGHLHDPFTKNINEITIHSVYPFIETEI</sequence>
<proteinExistence type="predicted"/>